<keyword evidence="4 6" id="KW-0520">NAD</keyword>
<dbReference type="EC" id="1.6.5.-" evidence="6"/>
<comment type="cofactor">
    <cofactor evidence="6">
        <name>FMN</name>
        <dbReference type="ChEBI" id="CHEBI:58210"/>
    </cofactor>
    <text evidence="6">Binds 1 FMN per subunit.</text>
</comment>
<dbReference type="SUPFAM" id="SSF52218">
    <property type="entry name" value="Flavoproteins"/>
    <property type="match status" value="1"/>
</dbReference>
<evidence type="ECO:0000313" key="8">
    <source>
        <dbReference type="EMBL" id="MFL9889006.1"/>
    </source>
</evidence>
<keyword evidence="9" id="KW-1185">Reference proteome</keyword>
<protein>
    <recommendedName>
        <fullName evidence="6">FMN dependent NADH:quinone oxidoreductase</fullName>
        <ecNumber evidence="6">1.6.5.-</ecNumber>
    </recommendedName>
    <alternativeName>
        <fullName evidence="6">Azo-dye reductase</fullName>
    </alternativeName>
    <alternativeName>
        <fullName evidence="6">FMN-dependent NADH-azo compound oxidoreductase</fullName>
    </alternativeName>
    <alternativeName>
        <fullName evidence="6">FMN-dependent NADH-azoreductase</fullName>
        <ecNumber evidence="6">1.7.1.17</ecNumber>
    </alternativeName>
</protein>
<comment type="caution">
    <text evidence="6">Lacks conserved residue(s) required for the propagation of feature annotation.</text>
</comment>
<comment type="catalytic activity">
    <reaction evidence="5">
        <text>N,N-dimethyl-1,4-phenylenediamine + anthranilate + 2 NAD(+) = 2-(4-dimethylaminophenyl)diazenylbenzoate + 2 NADH + 2 H(+)</text>
        <dbReference type="Rhea" id="RHEA:55872"/>
        <dbReference type="ChEBI" id="CHEBI:15378"/>
        <dbReference type="ChEBI" id="CHEBI:15783"/>
        <dbReference type="ChEBI" id="CHEBI:16567"/>
        <dbReference type="ChEBI" id="CHEBI:57540"/>
        <dbReference type="ChEBI" id="CHEBI:57945"/>
        <dbReference type="ChEBI" id="CHEBI:71579"/>
        <dbReference type="EC" id="1.7.1.17"/>
    </reaction>
    <physiologicalReaction direction="right-to-left" evidence="5">
        <dbReference type="Rhea" id="RHEA:55874"/>
    </physiologicalReaction>
</comment>
<organism evidence="8 9">
    <name type="scientific">Paraburkholderia agricolaris</name>
    <dbReference type="NCBI Taxonomy" id="2152888"/>
    <lineage>
        <taxon>Bacteria</taxon>
        <taxon>Pseudomonadati</taxon>
        <taxon>Pseudomonadota</taxon>
        <taxon>Betaproteobacteria</taxon>
        <taxon>Burkholderiales</taxon>
        <taxon>Burkholderiaceae</taxon>
        <taxon>Paraburkholderia</taxon>
    </lineage>
</organism>
<dbReference type="InterPro" id="IPR029039">
    <property type="entry name" value="Flavoprotein-like_sf"/>
</dbReference>
<dbReference type="InterPro" id="IPR003680">
    <property type="entry name" value="Flavodoxin_fold"/>
</dbReference>
<feature type="domain" description="Flavodoxin-like fold" evidence="7">
    <location>
        <begin position="2"/>
        <end position="198"/>
    </location>
</feature>
<evidence type="ECO:0000256" key="1">
    <source>
        <dbReference type="ARBA" id="ARBA00022630"/>
    </source>
</evidence>
<name>A0ABW9A351_9BURK</name>
<evidence type="ECO:0000313" key="9">
    <source>
        <dbReference type="Proteomes" id="UP001629249"/>
    </source>
</evidence>
<proteinExistence type="inferred from homology"/>
<dbReference type="HAMAP" id="MF_01216">
    <property type="entry name" value="Azoreductase_type1"/>
    <property type="match status" value="1"/>
</dbReference>
<evidence type="ECO:0000256" key="5">
    <source>
        <dbReference type="ARBA" id="ARBA00048542"/>
    </source>
</evidence>
<comment type="similarity">
    <text evidence="6">Belongs to the azoreductase type 1 family.</text>
</comment>
<evidence type="ECO:0000256" key="3">
    <source>
        <dbReference type="ARBA" id="ARBA00023002"/>
    </source>
</evidence>
<dbReference type="InterPro" id="IPR023048">
    <property type="entry name" value="NADH:quinone_OxRdtase_FMN_depd"/>
</dbReference>
<dbReference type="InterPro" id="IPR050104">
    <property type="entry name" value="FMN-dep_NADH:Q_OxRdtase_AzoR1"/>
</dbReference>
<reference evidence="8 9" key="1">
    <citation type="journal article" date="2024" name="Chem. Sci.">
        <title>Discovery of megapolipeptins by genome mining of a Burkholderiales bacteria collection.</title>
        <authorList>
            <person name="Paulo B.S."/>
            <person name="Recchia M.J.J."/>
            <person name="Lee S."/>
            <person name="Fergusson C.H."/>
            <person name="Romanowski S.B."/>
            <person name="Hernandez A."/>
            <person name="Krull N."/>
            <person name="Liu D.Y."/>
            <person name="Cavanagh H."/>
            <person name="Bos A."/>
            <person name="Gray C.A."/>
            <person name="Murphy B.T."/>
            <person name="Linington R.G."/>
            <person name="Eustaquio A.S."/>
        </authorList>
    </citation>
    <scope>NUCLEOTIDE SEQUENCE [LARGE SCALE GENOMIC DNA]</scope>
    <source>
        <strain evidence="8 9">RL16-012-BIC-B</strain>
    </source>
</reference>
<gene>
    <name evidence="6" type="primary">azoR</name>
    <name evidence="8" type="ORF">PQR66_38705</name>
</gene>
<keyword evidence="2 6" id="KW-0288">FMN</keyword>
<keyword evidence="1 6" id="KW-0285">Flavoprotein</keyword>
<feature type="binding site" evidence="6">
    <location>
        <position position="10"/>
    </location>
    <ligand>
        <name>FMN</name>
        <dbReference type="ChEBI" id="CHEBI:58210"/>
    </ligand>
</feature>
<dbReference type="EC" id="1.7.1.17" evidence="6"/>
<comment type="catalytic activity">
    <reaction evidence="6">
        <text>2 a quinone + NADH + H(+) = 2 a 1,4-benzosemiquinone + NAD(+)</text>
        <dbReference type="Rhea" id="RHEA:65952"/>
        <dbReference type="ChEBI" id="CHEBI:15378"/>
        <dbReference type="ChEBI" id="CHEBI:57540"/>
        <dbReference type="ChEBI" id="CHEBI:57945"/>
        <dbReference type="ChEBI" id="CHEBI:132124"/>
        <dbReference type="ChEBI" id="CHEBI:134225"/>
    </reaction>
</comment>
<keyword evidence="3 6" id="KW-0560">Oxidoreductase</keyword>
<dbReference type="EMBL" id="JAQQFN010000055">
    <property type="protein sequence ID" value="MFL9889006.1"/>
    <property type="molecule type" value="Genomic_DNA"/>
</dbReference>
<dbReference type="Gene3D" id="3.40.50.360">
    <property type="match status" value="1"/>
</dbReference>
<feature type="binding site" evidence="6">
    <location>
        <begin position="16"/>
        <end position="18"/>
    </location>
    <ligand>
        <name>FMN</name>
        <dbReference type="ChEBI" id="CHEBI:58210"/>
    </ligand>
</feature>
<evidence type="ECO:0000256" key="4">
    <source>
        <dbReference type="ARBA" id="ARBA00023027"/>
    </source>
</evidence>
<accession>A0ABW9A351</accession>
<comment type="function">
    <text evidence="6">Quinone reductase that provides resistance to thiol-specific stress caused by electrophilic quinones.</text>
</comment>
<comment type="subunit">
    <text evidence="6">Homodimer.</text>
</comment>
<dbReference type="Pfam" id="PF02525">
    <property type="entry name" value="Flavodoxin_2"/>
    <property type="match status" value="1"/>
</dbReference>
<comment type="function">
    <text evidence="6">Also exhibits azoreductase activity. Catalyzes the reductive cleavage of the azo bond in aromatic azo compounds to the corresponding amines.</text>
</comment>
<sequence>MKNVLVIESSPRLTESVSRALTERAVQMLESRYPGVSVVRRDLGRSPVRHLDEPTIVALRTPAELLTSEQSAQLQLSDSLVDEVLSADQLVIGVPMYNFGIPSGLKAYIDHIARAGKTFRYGADGRPEGALGGKPALILGARGGVYSEGPFQSFDFQERYLGAVLSFLGAECEFVRVEGVSLGPEVLAAAQKKADADLLETAALRGAKINLAD</sequence>
<dbReference type="PANTHER" id="PTHR43741:SF4">
    <property type="entry name" value="FMN-DEPENDENT NADH:QUINONE OXIDOREDUCTASE"/>
    <property type="match status" value="1"/>
</dbReference>
<feature type="binding site" evidence="6">
    <location>
        <begin position="96"/>
        <end position="99"/>
    </location>
    <ligand>
        <name>FMN</name>
        <dbReference type="ChEBI" id="CHEBI:58210"/>
    </ligand>
</feature>
<evidence type="ECO:0000256" key="2">
    <source>
        <dbReference type="ARBA" id="ARBA00022643"/>
    </source>
</evidence>
<dbReference type="RefSeq" id="WP_408335942.1">
    <property type="nucleotide sequence ID" value="NZ_JAQQFH010000063.1"/>
</dbReference>
<dbReference type="Proteomes" id="UP001629249">
    <property type="component" value="Unassembled WGS sequence"/>
</dbReference>
<evidence type="ECO:0000256" key="6">
    <source>
        <dbReference type="HAMAP-Rule" id="MF_01216"/>
    </source>
</evidence>
<evidence type="ECO:0000259" key="7">
    <source>
        <dbReference type="Pfam" id="PF02525"/>
    </source>
</evidence>
<dbReference type="PANTHER" id="PTHR43741">
    <property type="entry name" value="FMN-DEPENDENT NADH-AZOREDUCTASE 1"/>
    <property type="match status" value="1"/>
</dbReference>
<comment type="caution">
    <text evidence="8">The sequence shown here is derived from an EMBL/GenBank/DDBJ whole genome shotgun (WGS) entry which is preliminary data.</text>
</comment>